<dbReference type="InterPro" id="IPR005238">
    <property type="entry name" value="ComB-like"/>
</dbReference>
<gene>
    <name evidence="2" type="ORF">FB562_2518</name>
</gene>
<accession>A0A542Y1I0</accession>
<dbReference type="Proteomes" id="UP000317998">
    <property type="component" value="Unassembled WGS sequence"/>
</dbReference>
<dbReference type="AlphaFoldDB" id="A0A542Y1I0"/>
<protein>
    <recommendedName>
        <fullName evidence="1">Probable 2-phosphosulfolactate phosphatase</fullName>
    </recommendedName>
</protein>
<dbReference type="EMBL" id="VFOM01000004">
    <property type="protein sequence ID" value="TQL41932.1"/>
    <property type="molecule type" value="Genomic_DNA"/>
</dbReference>
<reference evidence="2 3" key="1">
    <citation type="submission" date="2019-06" db="EMBL/GenBank/DDBJ databases">
        <title>Sequencing the genomes of 1000 actinobacteria strains.</title>
        <authorList>
            <person name="Klenk H.-P."/>
        </authorList>
    </citation>
    <scope>NUCLEOTIDE SEQUENCE [LARGE SCALE GENOMIC DNA]</scope>
    <source>
        <strain evidence="2 3">DSM 26477</strain>
    </source>
</reference>
<keyword evidence="3" id="KW-1185">Reference proteome</keyword>
<dbReference type="Gene3D" id="3.90.1560.10">
    <property type="entry name" value="ComB-like"/>
    <property type="match status" value="1"/>
</dbReference>
<dbReference type="RefSeq" id="WP_246081491.1">
    <property type="nucleotide sequence ID" value="NZ_VFOM01000004.1"/>
</dbReference>
<comment type="caution">
    <text evidence="2">The sequence shown here is derived from an EMBL/GenBank/DDBJ whole genome shotgun (WGS) entry which is preliminary data.</text>
</comment>
<name>A0A542Y1I0_9MICO</name>
<evidence type="ECO:0000313" key="3">
    <source>
        <dbReference type="Proteomes" id="UP000317998"/>
    </source>
</evidence>
<dbReference type="Pfam" id="PF04029">
    <property type="entry name" value="2-ph_phosp"/>
    <property type="match status" value="1"/>
</dbReference>
<dbReference type="InterPro" id="IPR036702">
    <property type="entry name" value="ComB-like_sf"/>
</dbReference>
<evidence type="ECO:0000313" key="2">
    <source>
        <dbReference type="EMBL" id="TQL41932.1"/>
    </source>
</evidence>
<dbReference type="GO" id="GO:0050532">
    <property type="term" value="F:2-phosphosulfolactate phosphatase activity"/>
    <property type="evidence" value="ECO:0007669"/>
    <property type="project" value="InterPro"/>
</dbReference>
<dbReference type="GO" id="GO:0000287">
    <property type="term" value="F:magnesium ion binding"/>
    <property type="evidence" value="ECO:0007669"/>
    <property type="project" value="InterPro"/>
</dbReference>
<sequence>MISPDDNPAAQSYYQVRFDWGHAGAAAIEAGADAVVWVDQLGESQATPVTDAAVVAGSIQNAAAVAEWVIVKQAERGDRFRIAVVAAGEPGADGALRFAVEDLLAAGAVIDALTAAGIDHCSPEAAAASAAFVGLRRATRHLVGASVSARTLGDVELDFAPVDAVPLLQDFRR</sequence>
<dbReference type="SUPFAM" id="SSF142823">
    <property type="entry name" value="ComB-like"/>
    <property type="match status" value="1"/>
</dbReference>
<organism evidence="2 3">
    <name type="scientific">Homoserinimonas aerilata</name>
    <dbReference type="NCBI Taxonomy" id="1162970"/>
    <lineage>
        <taxon>Bacteria</taxon>
        <taxon>Bacillati</taxon>
        <taxon>Actinomycetota</taxon>
        <taxon>Actinomycetes</taxon>
        <taxon>Micrococcales</taxon>
        <taxon>Microbacteriaceae</taxon>
        <taxon>Homoserinimonas</taxon>
    </lineage>
</organism>
<evidence type="ECO:0000256" key="1">
    <source>
        <dbReference type="ARBA" id="ARBA00021948"/>
    </source>
</evidence>
<proteinExistence type="predicted"/>